<dbReference type="Proteomes" id="UP000001919">
    <property type="component" value="Chromosome"/>
</dbReference>
<reference evidence="1 2" key="1">
    <citation type="journal article" date="2009" name="Stand. Genomic Sci.">
        <title>Complete genome sequence of Brachybacterium faecium type strain (Schefferle 6-10).</title>
        <authorList>
            <person name="Lapidus A."/>
            <person name="Pukall R."/>
            <person name="Labuttii K."/>
            <person name="Copeland A."/>
            <person name="Del Rio T.G."/>
            <person name="Nolan M."/>
            <person name="Chen F."/>
            <person name="Lucas S."/>
            <person name="Tice H."/>
            <person name="Cheng J.F."/>
            <person name="Bruce D."/>
            <person name="Goodwin L."/>
            <person name="Pitluck S."/>
            <person name="Rohde M."/>
            <person name="Goker M."/>
            <person name="Pati A."/>
            <person name="Ivanova N."/>
            <person name="Mavrommatis K."/>
            <person name="Chen A."/>
            <person name="Palaniappan K."/>
            <person name="D'haeseleer P."/>
            <person name="Chain P."/>
            <person name="Bristow J."/>
            <person name="Eisen J.A."/>
            <person name="Markowitz V."/>
            <person name="Hugenholtz P."/>
            <person name="Kyrpides N.C."/>
            <person name="Klenk H.P."/>
        </authorList>
    </citation>
    <scope>NUCLEOTIDE SEQUENCE [LARGE SCALE GENOMIC DNA]</scope>
    <source>
        <strain evidence="2">ATCC 43885 / DSM 4810 / JCM 11609 / LMG 19847 / NBRC 14762 / NCIMB 9860 / 6-10</strain>
    </source>
</reference>
<sequence length="300" mass="32386">MLHGTTPARASLARALSTTTIHRRMLLPEDLADHLLADEDEVLLALPGIPDDAPSIILVTTREVVLGRWKAVGRAAKGVTRKRAVPAGDIGGADYRPGLYHTLTIAVRSGRDLSIEPCTAEDGIRFAHALHTLATTGRVPPPLAPAEVVRARHARGNYSPDSPENRMRAAWDRALLASTDLWNCEEVHSGPALGWLQPGEHTLLVLLGQVGVSTEYLAATDRRVMRGRAPGRKITDHPAAAVRGAVFDEGRFKDVVRVQMHDGATLTLGGIDPHEGREFVEALNTLVATGSLPQELLPFR</sequence>
<keyword evidence="2" id="KW-1185">Reference proteome</keyword>
<gene>
    <name evidence="1" type="ordered locus">Bfae_13230</name>
</gene>
<name>C7MC58_BRAFD</name>
<organism evidence="1 2">
    <name type="scientific">Brachybacterium faecium (strain ATCC 43885 / DSM 4810 / JCM 11609 / LMG 19847 / NBRC 14762 / NCIMB 9860 / 6-10)</name>
    <dbReference type="NCBI Taxonomy" id="446465"/>
    <lineage>
        <taxon>Bacteria</taxon>
        <taxon>Bacillati</taxon>
        <taxon>Actinomycetota</taxon>
        <taxon>Actinomycetes</taxon>
        <taxon>Micrococcales</taxon>
        <taxon>Dermabacteraceae</taxon>
        <taxon>Brachybacterium</taxon>
    </lineage>
</organism>
<dbReference type="KEGG" id="bfa:Bfae_13230"/>
<evidence type="ECO:0000313" key="1">
    <source>
        <dbReference type="EMBL" id="ACU85165.1"/>
    </source>
</evidence>
<evidence type="ECO:0008006" key="3">
    <source>
        <dbReference type="Google" id="ProtNLM"/>
    </source>
</evidence>
<accession>C7MC58</accession>
<evidence type="ECO:0000313" key="2">
    <source>
        <dbReference type="Proteomes" id="UP000001919"/>
    </source>
</evidence>
<dbReference type="AlphaFoldDB" id="C7MC58"/>
<proteinExistence type="predicted"/>
<protein>
    <recommendedName>
        <fullName evidence="3">YokE-like PH domain-containing protein</fullName>
    </recommendedName>
</protein>
<dbReference type="STRING" id="446465.Bfae_13230"/>
<dbReference type="PATRIC" id="fig|446465.5.peg.1323"/>
<dbReference type="HOGENOM" id="CLU_926438_0_0_11"/>
<dbReference type="EMBL" id="CP001643">
    <property type="protein sequence ID" value="ACU85165.1"/>
    <property type="molecule type" value="Genomic_DNA"/>
</dbReference>